<feature type="region of interest" description="Disordered" evidence="1">
    <location>
        <begin position="1"/>
        <end position="101"/>
    </location>
</feature>
<feature type="compositionally biased region" description="Basic and acidic residues" evidence="1">
    <location>
        <begin position="51"/>
        <end position="101"/>
    </location>
</feature>
<reference evidence="2" key="1">
    <citation type="journal article" date="2016" name="Ticks Tick Borne Dis.">
        <title>De novo assembly and annotation of the salivary gland transcriptome of Rhipicephalus appendiculatus male and female ticks during blood feeding.</title>
        <authorList>
            <person name="de Castro M.H."/>
            <person name="de Klerk D."/>
            <person name="Pienaar R."/>
            <person name="Latif A.A."/>
            <person name="Rees D.J."/>
            <person name="Mans B.J."/>
        </authorList>
    </citation>
    <scope>NUCLEOTIDE SEQUENCE</scope>
    <source>
        <tissue evidence="2">Salivary glands</tissue>
    </source>
</reference>
<protein>
    <submittedName>
        <fullName evidence="2">Thyropin</fullName>
    </submittedName>
</protein>
<dbReference type="AlphaFoldDB" id="A0A131Z4G3"/>
<dbReference type="EMBL" id="GEDV01002865">
    <property type="protein sequence ID" value="JAP85692.1"/>
    <property type="molecule type" value="Transcribed_RNA"/>
</dbReference>
<sequence>MQCDSSAHWCVEPDSGRLLGAKMTGGCSSDLSSMSCGIDGTHHGHHGSPSDSHHGSHSDSHHGSHGDSHHGSHGDSHHGAHGDSHTGTSHHDSSNHGDHGA</sequence>
<proteinExistence type="predicted"/>
<feature type="compositionally biased region" description="Polar residues" evidence="1">
    <location>
        <begin position="26"/>
        <end position="35"/>
    </location>
</feature>
<organism evidence="2">
    <name type="scientific">Rhipicephalus appendiculatus</name>
    <name type="common">Brown ear tick</name>
    <dbReference type="NCBI Taxonomy" id="34631"/>
    <lineage>
        <taxon>Eukaryota</taxon>
        <taxon>Metazoa</taxon>
        <taxon>Ecdysozoa</taxon>
        <taxon>Arthropoda</taxon>
        <taxon>Chelicerata</taxon>
        <taxon>Arachnida</taxon>
        <taxon>Acari</taxon>
        <taxon>Parasitiformes</taxon>
        <taxon>Ixodida</taxon>
        <taxon>Ixodoidea</taxon>
        <taxon>Ixodidae</taxon>
        <taxon>Rhipicephalinae</taxon>
        <taxon>Rhipicephalus</taxon>
        <taxon>Rhipicephalus</taxon>
    </lineage>
</organism>
<accession>A0A131Z4G3</accession>
<evidence type="ECO:0000313" key="2">
    <source>
        <dbReference type="EMBL" id="JAP85692.1"/>
    </source>
</evidence>
<name>A0A131Z4G3_RHIAP</name>
<evidence type="ECO:0000256" key="1">
    <source>
        <dbReference type="SAM" id="MobiDB-lite"/>
    </source>
</evidence>